<dbReference type="Proteomes" id="UP001516023">
    <property type="component" value="Unassembled WGS sequence"/>
</dbReference>
<feature type="region of interest" description="Disordered" evidence="1">
    <location>
        <begin position="44"/>
        <end position="80"/>
    </location>
</feature>
<dbReference type="AlphaFoldDB" id="A0ABD3QNN7"/>
<feature type="compositionally biased region" description="Polar residues" evidence="1">
    <location>
        <begin position="809"/>
        <end position="823"/>
    </location>
</feature>
<feature type="compositionally biased region" description="Basic and acidic residues" evidence="1">
    <location>
        <begin position="742"/>
        <end position="759"/>
    </location>
</feature>
<evidence type="ECO:0000256" key="1">
    <source>
        <dbReference type="SAM" id="MobiDB-lite"/>
    </source>
</evidence>
<dbReference type="PROSITE" id="PS50020">
    <property type="entry name" value="WW_DOMAIN_2"/>
    <property type="match status" value="1"/>
</dbReference>
<name>A0ABD3QNN7_9STRA</name>
<feature type="region of interest" description="Disordered" evidence="1">
    <location>
        <begin position="187"/>
        <end position="256"/>
    </location>
</feature>
<dbReference type="InterPro" id="IPR001202">
    <property type="entry name" value="WW_dom"/>
</dbReference>
<proteinExistence type="predicted"/>
<feature type="compositionally biased region" description="Polar residues" evidence="1">
    <location>
        <begin position="685"/>
        <end position="710"/>
    </location>
</feature>
<accession>A0ABD3QNN7</accession>
<protein>
    <recommendedName>
        <fullName evidence="2">WW domain-containing protein</fullName>
    </recommendedName>
</protein>
<feature type="compositionally biased region" description="Polar residues" evidence="1">
    <location>
        <begin position="52"/>
        <end position="63"/>
    </location>
</feature>
<feature type="compositionally biased region" description="Polar residues" evidence="1">
    <location>
        <begin position="205"/>
        <end position="216"/>
    </location>
</feature>
<reference evidence="3 4" key="1">
    <citation type="journal article" date="2020" name="G3 (Bethesda)">
        <title>Improved Reference Genome for Cyclotella cryptica CCMP332, a Model for Cell Wall Morphogenesis, Salinity Adaptation, and Lipid Production in Diatoms (Bacillariophyta).</title>
        <authorList>
            <person name="Roberts W.R."/>
            <person name="Downey K.M."/>
            <person name="Ruck E.C."/>
            <person name="Traller J.C."/>
            <person name="Alverson A.J."/>
        </authorList>
    </citation>
    <scope>NUCLEOTIDE SEQUENCE [LARGE SCALE GENOMIC DNA]</scope>
    <source>
        <strain evidence="3 4">CCMP332</strain>
    </source>
</reference>
<comment type="caution">
    <text evidence="3">The sequence shown here is derived from an EMBL/GenBank/DDBJ whole genome shotgun (WGS) entry which is preliminary data.</text>
</comment>
<evidence type="ECO:0000313" key="4">
    <source>
        <dbReference type="Proteomes" id="UP001516023"/>
    </source>
</evidence>
<feature type="domain" description="WW" evidence="2">
    <location>
        <begin position="911"/>
        <end position="945"/>
    </location>
</feature>
<keyword evidence="4" id="KW-1185">Reference proteome</keyword>
<organism evidence="3 4">
    <name type="scientific">Cyclotella cryptica</name>
    <dbReference type="NCBI Taxonomy" id="29204"/>
    <lineage>
        <taxon>Eukaryota</taxon>
        <taxon>Sar</taxon>
        <taxon>Stramenopiles</taxon>
        <taxon>Ochrophyta</taxon>
        <taxon>Bacillariophyta</taxon>
        <taxon>Coscinodiscophyceae</taxon>
        <taxon>Thalassiosirophycidae</taxon>
        <taxon>Stephanodiscales</taxon>
        <taxon>Stephanodiscaceae</taxon>
        <taxon>Cyclotella</taxon>
    </lineage>
</organism>
<dbReference type="EMBL" id="JABMIG020000026">
    <property type="protein sequence ID" value="KAL3801541.1"/>
    <property type="molecule type" value="Genomic_DNA"/>
</dbReference>
<feature type="compositionally biased region" description="Basic residues" evidence="1">
    <location>
        <begin position="220"/>
        <end position="231"/>
    </location>
</feature>
<gene>
    <name evidence="3" type="ORF">HJC23_000979</name>
</gene>
<feature type="compositionally biased region" description="Polar residues" evidence="1">
    <location>
        <begin position="244"/>
        <end position="256"/>
    </location>
</feature>
<sequence>MNLRFGGKNEIVNAPSLAATVPAMLPYPSREFIVTRGFVARDTKTSQRLDTSRAVSESSSSGKVTERPGQFPRGSFDQPTETQTIMFRQQSSRGTEAARRMVTSILENTGLVCGSIRDTLSEKDVDMEWINHEFNNIKSTTKNMAASMAQGGLKACHVKNEKDVQSSPETVEGRMFFDDNSFVGESSVARSVPSEGGGEEDNDLGTASSTLITSDNSPKKSSRFAKVKAGKQRSNMGKDFDEGTVSSAPGLGQSTRNQGNTLVIGLCLSRRDTELGHPDTITRQTAFDFNELQDRDYKFVSSTDSSGWLAGGGEKGGGHTGVAKNHELENGTSLGFVHSDSNLGSKSYDSEGIGTAKHSSQKIAAPDKVHIPIIKINAESSAAVDEIISLLARGEVFIPHVSILPEALSVNGSSPPDLVVRFDCEKNDDANPEDWPNWCLEFLHNQLYDCFAPMGAQWTKRPFQITLARKVKWKTAKHMNKFFANAEQVINTWREKGPQYLQPPESTTFLGATQEEIARPHGIYLMRNGVPTNYFAPNFQPPYSTKVTRSLIRNVINKSWDSKRRDWLSEPVPRMRGPVRFISTVLGCAHADAGTLSPVESNAVFDLTHDLESFDFVHDNHRKAKAQIPGRRVRKETIESNPPDSLLTLAYSPRVPPKEHVITATDPSDESLATSPKPFGAPSMDETTSDSITAVPTQSSVESLGTSTRQSPKEEHVEQQLFSPMITPQRRSPKRTPIPQRQDIKREKERNREDGEEANRYGNLQKKNPSTKVVDSKAEKFAKTKSKRREMRDRRQDENTPISPRISDTGWQHSHPLSSPSCESTTMSLAYSLEDSTTFFRGPATPPTTFNHNDGGSVLTMGTENQSLLSYVTRSTMVQSRMEAEGNNDDADDISLSLLESKSSIVPTDDELMAIGWAKALDPNSGLYYYFTLDRSKTVWENPLSTSP</sequence>
<evidence type="ECO:0000313" key="3">
    <source>
        <dbReference type="EMBL" id="KAL3801541.1"/>
    </source>
</evidence>
<feature type="region of interest" description="Disordered" evidence="1">
    <location>
        <begin position="659"/>
        <end position="823"/>
    </location>
</feature>
<evidence type="ECO:0000259" key="2">
    <source>
        <dbReference type="PROSITE" id="PS50020"/>
    </source>
</evidence>